<accession>A0A4Q7ZMG2</accession>
<sequence>MTVSFDLHVLAIDPDASDDAVRAMVDRCQGDAHAEGELDQRIVDFYESLRRRYPDFPPYPDDSPWMSMPLDVGVDHVCMSMSFSSSDDVIYLIFDLAQQYELTVYDPQDDSVARPGDD</sequence>
<dbReference type="EMBL" id="SHKY01000001">
    <property type="protein sequence ID" value="RZU51603.1"/>
    <property type="molecule type" value="Genomic_DNA"/>
</dbReference>
<gene>
    <name evidence="1" type="ORF">EV385_3434</name>
</gene>
<name>A0A4Q7ZMG2_9ACTN</name>
<dbReference type="AlphaFoldDB" id="A0A4Q7ZMG2"/>
<dbReference type="Proteomes" id="UP000292564">
    <property type="component" value="Unassembled WGS sequence"/>
</dbReference>
<comment type="caution">
    <text evidence="1">The sequence shown here is derived from an EMBL/GenBank/DDBJ whole genome shotgun (WGS) entry which is preliminary data.</text>
</comment>
<evidence type="ECO:0000313" key="2">
    <source>
        <dbReference type="Proteomes" id="UP000292564"/>
    </source>
</evidence>
<evidence type="ECO:0000313" key="1">
    <source>
        <dbReference type="EMBL" id="RZU51603.1"/>
    </source>
</evidence>
<protein>
    <submittedName>
        <fullName evidence="1">Uncharacterized protein</fullName>
    </submittedName>
</protein>
<keyword evidence="2" id="KW-1185">Reference proteome</keyword>
<reference evidence="1 2" key="1">
    <citation type="submission" date="2019-02" db="EMBL/GenBank/DDBJ databases">
        <title>Sequencing the genomes of 1000 actinobacteria strains.</title>
        <authorList>
            <person name="Klenk H.-P."/>
        </authorList>
    </citation>
    <scope>NUCLEOTIDE SEQUENCE [LARGE SCALE GENOMIC DNA]</scope>
    <source>
        <strain evidence="1 2">DSM 45162</strain>
    </source>
</reference>
<proteinExistence type="predicted"/>
<organism evidence="1 2">
    <name type="scientific">Krasilnikovia cinnamomea</name>
    <dbReference type="NCBI Taxonomy" id="349313"/>
    <lineage>
        <taxon>Bacteria</taxon>
        <taxon>Bacillati</taxon>
        <taxon>Actinomycetota</taxon>
        <taxon>Actinomycetes</taxon>
        <taxon>Micromonosporales</taxon>
        <taxon>Micromonosporaceae</taxon>
        <taxon>Krasilnikovia</taxon>
    </lineage>
</organism>